<evidence type="ECO:0000256" key="5">
    <source>
        <dbReference type="SAM" id="MobiDB-lite"/>
    </source>
</evidence>
<sequence>MIPDLLKWLGMAVLALLALGSLFLVGKYFRLWLWATVTGTKISMAALVMMSLRKVNPRNIVEAKVMTVQAGLDSITTQALEAHVLAGGNLLQVVLALIVAHRAKISLDWDTAAAIDLAGRNVLDAVQVSVNPKVIDCPDPDVAGAAMVSAVAKDGIQLKVRVRVTVRTNLLQLIGGATEQTVIARIGEGVVSAIGSCETYAEALAEPVRISHQVMERGLDSQTAFSIVSIDIADIDVAENVGARLQTDQAEADIRIARAKAEERLAAAIAFEQEMKALTRENQARVVLAEAQVPAAIAHAYRAGQLGMDESPDAERKSVAFTGSRWTDNGH</sequence>
<evidence type="ECO:0000256" key="1">
    <source>
        <dbReference type="ARBA" id="ARBA00022475"/>
    </source>
</evidence>
<evidence type="ECO:0000256" key="3">
    <source>
        <dbReference type="ARBA" id="ARBA00022989"/>
    </source>
</evidence>
<proteinExistence type="predicted"/>
<dbReference type="InterPro" id="IPR022853">
    <property type="entry name" value="FloA"/>
</dbReference>
<keyword evidence="1" id="KW-1003">Cell membrane</keyword>
<evidence type="ECO:0000313" key="8">
    <source>
        <dbReference type="Proteomes" id="UP000319383"/>
    </source>
</evidence>
<dbReference type="KEGG" id="sdyn:Mal52_27140"/>
<gene>
    <name evidence="7" type="ORF">Mal52_27140</name>
</gene>
<dbReference type="RefSeq" id="WP_145376624.1">
    <property type="nucleotide sequence ID" value="NZ_CP036276.1"/>
</dbReference>
<dbReference type="Pfam" id="PF12127">
    <property type="entry name" value="FloA"/>
    <property type="match status" value="1"/>
</dbReference>
<reference evidence="7 8" key="1">
    <citation type="submission" date="2019-02" db="EMBL/GenBank/DDBJ databases">
        <title>Deep-cultivation of Planctomycetes and their phenomic and genomic characterization uncovers novel biology.</title>
        <authorList>
            <person name="Wiegand S."/>
            <person name="Jogler M."/>
            <person name="Boedeker C."/>
            <person name="Pinto D."/>
            <person name="Vollmers J."/>
            <person name="Rivas-Marin E."/>
            <person name="Kohn T."/>
            <person name="Peeters S.H."/>
            <person name="Heuer A."/>
            <person name="Rast P."/>
            <person name="Oberbeckmann S."/>
            <person name="Bunk B."/>
            <person name="Jeske O."/>
            <person name="Meyerdierks A."/>
            <person name="Storesund J.E."/>
            <person name="Kallscheuer N."/>
            <person name="Luecker S."/>
            <person name="Lage O.M."/>
            <person name="Pohl T."/>
            <person name="Merkel B.J."/>
            <person name="Hornburger P."/>
            <person name="Mueller R.-W."/>
            <person name="Bruemmer F."/>
            <person name="Labrenz M."/>
            <person name="Spormann A.M."/>
            <person name="Op den Camp H."/>
            <person name="Overmann J."/>
            <person name="Amann R."/>
            <person name="Jetten M.S.M."/>
            <person name="Mascher T."/>
            <person name="Medema M.H."/>
            <person name="Devos D.P."/>
            <person name="Kaster A.-K."/>
            <person name="Ovreas L."/>
            <person name="Rohde M."/>
            <person name="Galperin M.Y."/>
            <person name="Jogler C."/>
        </authorList>
    </citation>
    <scope>NUCLEOTIDE SEQUENCE [LARGE SCALE GENOMIC DNA]</scope>
    <source>
        <strain evidence="7 8">Mal52</strain>
    </source>
</reference>
<protein>
    <submittedName>
        <fullName evidence="7">SigmaW regulon antibacterial</fullName>
    </submittedName>
</protein>
<feature type="region of interest" description="Disordered" evidence="5">
    <location>
        <begin position="308"/>
        <end position="331"/>
    </location>
</feature>
<name>A0A517ZP29_9PLAN</name>
<feature type="transmembrane region" description="Helical" evidence="6">
    <location>
        <begin position="32"/>
        <end position="52"/>
    </location>
</feature>
<feature type="transmembrane region" description="Helical" evidence="6">
    <location>
        <begin position="6"/>
        <end position="25"/>
    </location>
</feature>
<organism evidence="7 8">
    <name type="scientific">Symmachiella dynata</name>
    <dbReference type="NCBI Taxonomy" id="2527995"/>
    <lineage>
        <taxon>Bacteria</taxon>
        <taxon>Pseudomonadati</taxon>
        <taxon>Planctomycetota</taxon>
        <taxon>Planctomycetia</taxon>
        <taxon>Planctomycetales</taxon>
        <taxon>Planctomycetaceae</taxon>
        <taxon>Symmachiella</taxon>
    </lineage>
</organism>
<dbReference type="NCBIfam" id="NF010186">
    <property type="entry name" value="PRK13665.1"/>
    <property type="match status" value="1"/>
</dbReference>
<keyword evidence="3 6" id="KW-1133">Transmembrane helix</keyword>
<dbReference type="EMBL" id="CP036276">
    <property type="protein sequence ID" value="QDU44236.1"/>
    <property type="molecule type" value="Genomic_DNA"/>
</dbReference>
<evidence type="ECO:0000313" key="7">
    <source>
        <dbReference type="EMBL" id="QDU44236.1"/>
    </source>
</evidence>
<keyword evidence="4 6" id="KW-0472">Membrane</keyword>
<dbReference type="Proteomes" id="UP000319383">
    <property type="component" value="Chromosome"/>
</dbReference>
<evidence type="ECO:0000256" key="6">
    <source>
        <dbReference type="SAM" id="Phobius"/>
    </source>
</evidence>
<evidence type="ECO:0000256" key="4">
    <source>
        <dbReference type="ARBA" id="ARBA00023136"/>
    </source>
</evidence>
<accession>A0A517ZP29</accession>
<keyword evidence="8" id="KW-1185">Reference proteome</keyword>
<dbReference type="AlphaFoldDB" id="A0A517ZP29"/>
<keyword evidence="2 6" id="KW-0812">Transmembrane</keyword>
<evidence type="ECO:0000256" key="2">
    <source>
        <dbReference type="ARBA" id="ARBA00022692"/>
    </source>
</evidence>